<protein>
    <submittedName>
        <fullName evidence="3">SH3 domain-containing protein</fullName>
    </submittedName>
</protein>
<dbReference type="EMBL" id="CP069370">
    <property type="protein sequence ID" value="QYZ70631.1"/>
    <property type="molecule type" value="Genomic_DNA"/>
</dbReference>
<feature type="domain" description="SH3b" evidence="2">
    <location>
        <begin position="172"/>
        <end position="228"/>
    </location>
</feature>
<keyword evidence="4" id="KW-1185">Reference proteome</keyword>
<evidence type="ECO:0000313" key="3">
    <source>
        <dbReference type="EMBL" id="QYZ70631.1"/>
    </source>
</evidence>
<feature type="chain" id="PRO_5034953918" evidence="1">
    <location>
        <begin position="25"/>
        <end position="399"/>
    </location>
</feature>
<dbReference type="Pfam" id="PF08239">
    <property type="entry name" value="SH3_3"/>
    <property type="match status" value="1"/>
</dbReference>
<sequence>MTGFRPLAALALALALSTGAPVLAQEDLRQVEVHFPAGSTGTTLTGKVTGRESISYLIGAEAGQRMDVKLSSRSTSLYFNLYAPGRGPGDEALALGEMTPEMNHFIGTLPASGIYTVSVFLYRNAAREGKSADFTLDVSITGATGAVVEGDFADALAGGPDFFEVRTTGGGTLNLRASASAGAAVVTKLSGGTTVRNLGCRMAEGRRWCHVATLADPGFEGWAAGDFLVEGSAPGATPPQQKPAVSTAALPEDACRAAVAAQVEPGYAVVVTGSEFSQAGTMVQLAVGPCSVPWQCIAYSDGSTDGGMFMGNDGDGLCEAGMADQQAAQLPAVTPSVEEQACLAAVSQETGNGDVAVLSSEFSQAGTLVMVGVGADRAPWKCIAYSDGSTAGVEFQGEG</sequence>
<evidence type="ECO:0000313" key="4">
    <source>
        <dbReference type="Proteomes" id="UP000826300"/>
    </source>
</evidence>
<keyword evidence="1" id="KW-0732">Signal</keyword>
<name>A0A8G1EDW7_9RHOB</name>
<dbReference type="RefSeq" id="WP_220662848.1">
    <property type="nucleotide sequence ID" value="NZ_CP069370.1"/>
</dbReference>
<dbReference type="Gene3D" id="2.60.120.380">
    <property type="match status" value="1"/>
</dbReference>
<dbReference type="KEGG" id="nsm:JO391_03690"/>
<dbReference type="InterPro" id="IPR003646">
    <property type="entry name" value="SH3-like_bac-type"/>
</dbReference>
<reference evidence="3" key="1">
    <citation type="submission" date="2021-02" db="EMBL/GenBank/DDBJ databases">
        <title>Rhodobacter shimadae sp. nov., an aerobic anoxygenic phototrophic bacterium isolated from a hot spring.</title>
        <authorList>
            <person name="Muramatsu S."/>
            <person name="Haruta S."/>
            <person name="Hirose S."/>
            <person name="Hanada S."/>
        </authorList>
    </citation>
    <scope>NUCLEOTIDE SEQUENCE</scope>
    <source>
        <strain evidence="3">N10</strain>
    </source>
</reference>
<evidence type="ECO:0000256" key="1">
    <source>
        <dbReference type="SAM" id="SignalP"/>
    </source>
</evidence>
<proteinExistence type="predicted"/>
<evidence type="ECO:0000259" key="2">
    <source>
        <dbReference type="Pfam" id="PF08239"/>
    </source>
</evidence>
<organism evidence="3 4">
    <name type="scientific">Neotabrizicola shimadae</name>
    <dbReference type="NCBI Taxonomy" id="2807096"/>
    <lineage>
        <taxon>Bacteria</taxon>
        <taxon>Pseudomonadati</taxon>
        <taxon>Pseudomonadota</taxon>
        <taxon>Alphaproteobacteria</taxon>
        <taxon>Rhodobacterales</taxon>
        <taxon>Paracoccaceae</taxon>
        <taxon>Neotabrizicola</taxon>
    </lineage>
</organism>
<dbReference type="AlphaFoldDB" id="A0A8G1EDW7"/>
<dbReference type="Gene3D" id="2.30.30.40">
    <property type="entry name" value="SH3 Domains"/>
    <property type="match status" value="1"/>
</dbReference>
<gene>
    <name evidence="3" type="ORF">JO391_03690</name>
</gene>
<accession>A0A8G1EDW7</accession>
<feature type="signal peptide" evidence="1">
    <location>
        <begin position="1"/>
        <end position="24"/>
    </location>
</feature>
<dbReference type="Proteomes" id="UP000826300">
    <property type="component" value="Chromosome"/>
</dbReference>